<gene>
    <name evidence="3" type="ORF">Fuma_06614</name>
</gene>
<dbReference type="AlphaFoldDB" id="A0A1P8WSA9"/>
<evidence type="ECO:0000313" key="4">
    <source>
        <dbReference type="Proteomes" id="UP000187735"/>
    </source>
</evidence>
<dbReference type="InterPro" id="IPR050463">
    <property type="entry name" value="Gfo/Idh/MocA_oxidrdct_glycsds"/>
</dbReference>
<sequence length="337" mass="36289" precursor="true">MRLLSTITAFALLTFATATSADEPIKVGMIGLDTSHCLAFAKLMNNADDPKHVPGCRLTVVYPKGSPDIESSVTRVPKYTEDIQKYGVKIVHDLEAMVQQVDAVLLETNDGRPHLEQIIPVLKAGKPCFIDKPIAGSLEDCIAIFELSKHYKSPVFSSSSLRYGKNTQAVRNGSIGDVMGASTYSPCSLEKTHPDLYWYGIHGCESLFTVMGPGVETVVRTQTDSTELVTGTWNDGRIGTFRGIRSGKTGYGGHAFGAKGIAEIGGYNGYDPLLVEIVEFFKSGKPPISEEETTDIYAFMEAADESKRQGGKPVKVADVMGKAKEAAAKKIAAVTGQ</sequence>
<dbReference type="EMBL" id="CP017641">
    <property type="protein sequence ID" value="APZ96938.1"/>
    <property type="molecule type" value="Genomic_DNA"/>
</dbReference>
<dbReference type="GO" id="GO:0000166">
    <property type="term" value="F:nucleotide binding"/>
    <property type="evidence" value="ECO:0007669"/>
    <property type="project" value="InterPro"/>
</dbReference>
<evidence type="ECO:0000259" key="2">
    <source>
        <dbReference type="Pfam" id="PF01408"/>
    </source>
</evidence>
<dbReference type="KEGG" id="fmr:Fuma_06614"/>
<feature type="domain" description="Gfo/Idh/MocA-like oxidoreductase N-terminal" evidence="2">
    <location>
        <begin position="50"/>
        <end position="153"/>
    </location>
</feature>
<protein>
    <submittedName>
        <fullName evidence="3">Oxidoreductase family, NAD-binding Rossmann fold</fullName>
    </submittedName>
</protein>
<dbReference type="Pfam" id="PF01408">
    <property type="entry name" value="GFO_IDH_MocA"/>
    <property type="match status" value="1"/>
</dbReference>
<dbReference type="Proteomes" id="UP000187735">
    <property type="component" value="Chromosome"/>
</dbReference>
<dbReference type="SUPFAM" id="SSF51735">
    <property type="entry name" value="NAD(P)-binding Rossmann-fold domains"/>
    <property type="match status" value="1"/>
</dbReference>
<keyword evidence="1" id="KW-0732">Signal</keyword>
<dbReference type="PANTHER" id="PTHR43818">
    <property type="entry name" value="BCDNA.GH03377"/>
    <property type="match status" value="1"/>
</dbReference>
<feature type="signal peptide" evidence="1">
    <location>
        <begin position="1"/>
        <end position="21"/>
    </location>
</feature>
<dbReference type="STRING" id="1891926.Fuma_06614"/>
<dbReference type="OrthoDB" id="128220at2"/>
<feature type="chain" id="PRO_5013156848" evidence="1">
    <location>
        <begin position="22"/>
        <end position="337"/>
    </location>
</feature>
<keyword evidence="4" id="KW-1185">Reference proteome</keyword>
<dbReference type="Gene3D" id="3.40.50.720">
    <property type="entry name" value="NAD(P)-binding Rossmann-like Domain"/>
    <property type="match status" value="1"/>
</dbReference>
<accession>A0A1P8WSA9</accession>
<dbReference type="Gene3D" id="3.30.360.10">
    <property type="entry name" value="Dihydrodipicolinate Reductase, domain 2"/>
    <property type="match status" value="1"/>
</dbReference>
<name>A0A1P8WSA9_9PLAN</name>
<dbReference type="InterPro" id="IPR036291">
    <property type="entry name" value="NAD(P)-bd_dom_sf"/>
</dbReference>
<dbReference type="PANTHER" id="PTHR43818:SF9">
    <property type="entry name" value="HYPOTHETICAL OXIDOREDUCTASE"/>
    <property type="match status" value="1"/>
</dbReference>
<dbReference type="RefSeq" id="WP_077027898.1">
    <property type="nucleotide sequence ID" value="NZ_CP017641.1"/>
</dbReference>
<proteinExistence type="predicted"/>
<dbReference type="InterPro" id="IPR000683">
    <property type="entry name" value="Gfo/Idh/MocA-like_OxRdtase_N"/>
</dbReference>
<evidence type="ECO:0000256" key="1">
    <source>
        <dbReference type="SAM" id="SignalP"/>
    </source>
</evidence>
<reference evidence="3 4" key="1">
    <citation type="journal article" date="2016" name="Front. Microbiol.">
        <title>Fuerstia marisgermanicae gen. nov., sp. nov., an Unusual Member of the Phylum Planctomycetes from the German Wadden Sea.</title>
        <authorList>
            <person name="Kohn T."/>
            <person name="Heuer A."/>
            <person name="Jogler M."/>
            <person name="Vollmers J."/>
            <person name="Boedeker C."/>
            <person name="Bunk B."/>
            <person name="Rast P."/>
            <person name="Borchert D."/>
            <person name="Glockner I."/>
            <person name="Freese H.M."/>
            <person name="Klenk H.P."/>
            <person name="Overmann J."/>
            <person name="Kaster A.K."/>
            <person name="Rohde M."/>
            <person name="Wiegand S."/>
            <person name="Jogler C."/>
        </authorList>
    </citation>
    <scope>NUCLEOTIDE SEQUENCE [LARGE SCALE GENOMIC DNA]</scope>
    <source>
        <strain evidence="3 4">NH11</strain>
    </source>
</reference>
<evidence type="ECO:0000313" key="3">
    <source>
        <dbReference type="EMBL" id="APZ96938.1"/>
    </source>
</evidence>
<organism evidence="3 4">
    <name type="scientific">Fuerstiella marisgermanici</name>
    <dbReference type="NCBI Taxonomy" id="1891926"/>
    <lineage>
        <taxon>Bacteria</taxon>
        <taxon>Pseudomonadati</taxon>
        <taxon>Planctomycetota</taxon>
        <taxon>Planctomycetia</taxon>
        <taxon>Planctomycetales</taxon>
        <taxon>Planctomycetaceae</taxon>
        <taxon>Fuerstiella</taxon>
    </lineage>
</organism>